<evidence type="ECO:0000313" key="1">
    <source>
        <dbReference type="EMBL" id="CAI5769469.1"/>
    </source>
</evidence>
<protein>
    <submittedName>
        <fullName evidence="1">Uncharacterized protein</fullName>
    </submittedName>
</protein>
<evidence type="ECO:0000313" key="2">
    <source>
        <dbReference type="Proteomes" id="UP001178461"/>
    </source>
</evidence>
<keyword evidence="2" id="KW-1185">Reference proteome</keyword>
<gene>
    <name evidence="1" type="ORF">PODLI_1B015221</name>
</gene>
<organism evidence="1 2">
    <name type="scientific">Podarcis lilfordi</name>
    <name type="common">Lilford's wall lizard</name>
    <dbReference type="NCBI Taxonomy" id="74358"/>
    <lineage>
        <taxon>Eukaryota</taxon>
        <taxon>Metazoa</taxon>
        <taxon>Chordata</taxon>
        <taxon>Craniata</taxon>
        <taxon>Vertebrata</taxon>
        <taxon>Euteleostomi</taxon>
        <taxon>Lepidosauria</taxon>
        <taxon>Squamata</taxon>
        <taxon>Bifurcata</taxon>
        <taxon>Unidentata</taxon>
        <taxon>Episquamata</taxon>
        <taxon>Laterata</taxon>
        <taxon>Lacertibaenia</taxon>
        <taxon>Lacertidae</taxon>
        <taxon>Podarcis</taxon>
    </lineage>
</organism>
<dbReference type="Proteomes" id="UP001178461">
    <property type="component" value="Chromosome 3"/>
</dbReference>
<dbReference type="AlphaFoldDB" id="A0AA35K2C5"/>
<reference evidence="1" key="1">
    <citation type="submission" date="2022-12" db="EMBL/GenBank/DDBJ databases">
        <authorList>
            <person name="Alioto T."/>
            <person name="Alioto T."/>
            <person name="Gomez Garrido J."/>
        </authorList>
    </citation>
    <scope>NUCLEOTIDE SEQUENCE</scope>
</reference>
<proteinExistence type="predicted"/>
<sequence>MFTFNSVKNAVEKKDRLLFSDWLMSLSVSVSQEALTLTADLSEADFGQVCCQSFKIGHIASRQHRPTWTPHSPVFKGSAQRGCSTHEVMKCCLFHQDKWEVSVQKRSPCAHQRFSVHMDLFCQSQCAHGLAQ</sequence>
<name>A0AA35K2C5_9SAUR</name>
<dbReference type="EMBL" id="OX395128">
    <property type="protein sequence ID" value="CAI5769469.1"/>
    <property type="molecule type" value="Genomic_DNA"/>
</dbReference>
<accession>A0AA35K2C5</accession>